<protein>
    <submittedName>
        <fullName evidence="2">Plastocyanin</fullName>
    </submittedName>
</protein>
<comment type="caution">
    <text evidence="2">The sequence shown here is derived from an EMBL/GenBank/DDBJ whole genome shotgun (WGS) entry which is preliminary data.</text>
</comment>
<gene>
    <name evidence="2" type="ORF">GGR93_001307</name>
</gene>
<accession>A0A7W6M6Y8</accession>
<sequence>MLNSYRSGICALAVATSFIAGAAQAESHVVLIMEGGYFPAVTYVSAGDEVIFRNESGATHEMGGPEDVWSSGPIGMDGTYHLSLSEETPLVFTGVSGGIEMQGEVSYDTPPLSE</sequence>
<dbReference type="InterPro" id="IPR008972">
    <property type="entry name" value="Cupredoxin"/>
</dbReference>
<feature type="signal peptide" evidence="1">
    <location>
        <begin position="1"/>
        <end position="22"/>
    </location>
</feature>
<dbReference type="SUPFAM" id="SSF49503">
    <property type="entry name" value="Cupredoxins"/>
    <property type="match status" value="1"/>
</dbReference>
<name>A0A7W6M6Y8_9RHOB</name>
<dbReference type="Proteomes" id="UP000565745">
    <property type="component" value="Unassembled WGS sequence"/>
</dbReference>
<dbReference type="AlphaFoldDB" id="A0A7W6M6Y8"/>
<reference evidence="2 3" key="1">
    <citation type="submission" date="2020-08" db="EMBL/GenBank/DDBJ databases">
        <title>Genomic Encyclopedia of Type Strains, Phase IV (KMG-IV): sequencing the most valuable type-strain genomes for metagenomic binning, comparative biology and taxonomic classification.</title>
        <authorList>
            <person name="Goeker M."/>
        </authorList>
    </citation>
    <scope>NUCLEOTIDE SEQUENCE [LARGE SCALE GENOMIC DNA]</scope>
    <source>
        <strain evidence="2 3">DSM 101015</strain>
    </source>
</reference>
<dbReference type="EMBL" id="JACIFU010000001">
    <property type="protein sequence ID" value="MBB4173546.1"/>
    <property type="molecule type" value="Genomic_DNA"/>
</dbReference>
<dbReference type="OrthoDB" id="7725826at2"/>
<keyword evidence="1" id="KW-0732">Signal</keyword>
<dbReference type="Gene3D" id="2.60.40.420">
    <property type="entry name" value="Cupredoxins - blue copper proteins"/>
    <property type="match status" value="1"/>
</dbReference>
<dbReference type="RefSeq" id="WP_025054422.1">
    <property type="nucleotide sequence ID" value="NZ_JACIFU010000001.1"/>
</dbReference>
<feature type="chain" id="PRO_5031005302" evidence="1">
    <location>
        <begin position="23"/>
        <end position="114"/>
    </location>
</feature>
<keyword evidence="3" id="KW-1185">Reference proteome</keyword>
<proteinExistence type="predicted"/>
<evidence type="ECO:0000256" key="1">
    <source>
        <dbReference type="SAM" id="SignalP"/>
    </source>
</evidence>
<evidence type="ECO:0000313" key="2">
    <source>
        <dbReference type="EMBL" id="MBB4173546.1"/>
    </source>
</evidence>
<organism evidence="2 3">
    <name type="scientific">Sulfitobacter noctilucicola</name>
    <dbReference type="NCBI Taxonomy" id="1342301"/>
    <lineage>
        <taxon>Bacteria</taxon>
        <taxon>Pseudomonadati</taxon>
        <taxon>Pseudomonadota</taxon>
        <taxon>Alphaproteobacteria</taxon>
        <taxon>Rhodobacterales</taxon>
        <taxon>Roseobacteraceae</taxon>
        <taxon>Sulfitobacter</taxon>
    </lineage>
</organism>
<evidence type="ECO:0000313" key="3">
    <source>
        <dbReference type="Proteomes" id="UP000565745"/>
    </source>
</evidence>